<dbReference type="GO" id="GO:0098552">
    <property type="term" value="C:side of membrane"/>
    <property type="evidence" value="ECO:0007669"/>
    <property type="project" value="UniProtKB-KW"/>
</dbReference>
<dbReference type="AlphaFoldDB" id="A0A0C9U0Y0"/>
<dbReference type="PROSITE" id="PS51677">
    <property type="entry name" value="NODB"/>
    <property type="match status" value="1"/>
</dbReference>
<keyword evidence="6 12" id="KW-0732">Signal</keyword>
<evidence type="ECO:0000256" key="12">
    <source>
        <dbReference type="SAM" id="SignalP"/>
    </source>
</evidence>
<evidence type="ECO:0000256" key="5">
    <source>
        <dbReference type="ARBA" id="ARBA00022723"/>
    </source>
</evidence>
<reference evidence="14 15" key="1">
    <citation type="submission" date="2014-06" db="EMBL/GenBank/DDBJ databases">
        <title>Evolutionary Origins and Diversification of the Mycorrhizal Mutualists.</title>
        <authorList>
            <consortium name="DOE Joint Genome Institute"/>
            <consortium name="Mycorrhizal Genomics Consortium"/>
            <person name="Kohler A."/>
            <person name="Kuo A."/>
            <person name="Nagy L.G."/>
            <person name="Floudas D."/>
            <person name="Copeland A."/>
            <person name="Barry K.W."/>
            <person name="Cichocki N."/>
            <person name="Veneault-Fourrey C."/>
            <person name="LaButti K."/>
            <person name="Lindquist E.A."/>
            <person name="Lipzen A."/>
            <person name="Lundell T."/>
            <person name="Morin E."/>
            <person name="Murat C."/>
            <person name="Riley R."/>
            <person name="Ohm R."/>
            <person name="Sun H."/>
            <person name="Tunlid A."/>
            <person name="Henrissat B."/>
            <person name="Grigoriev I.V."/>
            <person name="Hibbett D.S."/>
            <person name="Martin F."/>
        </authorList>
    </citation>
    <scope>NUCLEOTIDE SEQUENCE [LARGE SCALE GENOMIC DNA]</scope>
    <source>
        <strain evidence="14 15">SS14</strain>
    </source>
</reference>
<keyword evidence="4" id="KW-0336">GPI-anchor</keyword>
<keyword evidence="9" id="KW-0119">Carbohydrate metabolism</keyword>
<evidence type="ECO:0000256" key="11">
    <source>
        <dbReference type="ARBA" id="ARBA00023316"/>
    </source>
</evidence>
<dbReference type="GO" id="GO:0005975">
    <property type="term" value="P:carbohydrate metabolic process"/>
    <property type="evidence" value="ECO:0007669"/>
    <property type="project" value="InterPro"/>
</dbReference>
<dbReference type="PANTHER" id="PTHR46471:SF2">
    <property type="entry name" value="CHITIN DEACETYLASE-RELATED"/>
    <property type="match status" value="1"/>
</dbReference>
<evidence type="ECO:0000256" key="8">
    <source>
        <dbReference type="ARBA" id="ARBA00023136"/>
    </source>
</evidence>
<dbReference type="Pfam" id="PF01522">
    <property type="entry name" value="Polysacc_deac_1"/>
    <property type="match status" value="1"/>
</dbReference>
<evidence type="ECO:0000313" key="15">
    <source>
        <dbReference type="Proteomes" id="UP000054279"/>
    </source>
</evidence>
<keyword evidence="3" id="KW-1003">Cell membrane</keyword>
<dbReference type="GO" id="GO:0046872">
    <property type="term" value="F:metal ion binding"/>
    <property type="evidence" value="ECO:0007669"/>
    <property type="project" value="UniProtKB-KW"/>
</dbReference>
<dbReference type="EMBL" id="KN837328">
    <property type="protein sequence ID" value="KIJ27659.1"/>
    <property type="molecule type" value="Genomic_DNA"/>
</dbReference>
<feature type="signal peptide" evidence="12">
    <location>
        <begin position="1"/>
        <end position="18"/>
    </location>
</feature>
<dbReference type="GO" id="GO:0016810">
    <property type="term" value="F:hydrolase activity, acting on carbon-nitrogen (but not peptide) bonds"/>
    <property type="evidence" value="ECO:0007669"/>
    <property type="project" value="InterPro"/>
</dbReference>
<dbReference type="OrthoDB" id="2125469at2759"/>
<dbReference type="GO" id="GO:0005886">
    <property type="term" value="C:plasma membrane"/>
    <property type="evidence" value="ECO:0007669"/>
    <property type="project" value="UniProtKB-SubCell"/>
</dbReference>
<evidence type="ECO:0000256" key="6">
    <source>
        <dbReference type="ARBA" id="ARBA00022729"/>
    </source>
</evidence>
<dbReference type="Gene3D" id="3.20.20.370">
    <property type="entry name" value="Glycoside hydrolase/deacetylase"/>
    <property type="match status" value="1"/>
</dbReference>
<dbReference type="InterPro" id="IPR011330">
    <property type="entry name" value="Glyco_hydro/deAcase_b/a-brl"/>
</dbReference>
<dbReference type="GO" id="GO:0071555">
    <property type="term" value="P:cell wall organization"/>
    <property type="evidence" value="ECO:0007669"/>
    <property type="project" value="UniProtKB-KW"/>
</dbReference>
<dbReference type="Proteomes" id="UP000054279">
    <property type="component" value="Unassembled WGS sequence"/>
</dbReference>
<name>A0A0C9U0Y0_SPHS4</name>
<accession>A0A0C9U0Y0</accession>
<dbReference type="HOGENOM" id="CLU_021264_11_2_1"/>
<keyword evidence="4" id="KW-0325">Glycoprotein</keyword>
<dbReference type="PANTHER" id="PTHR46471">
    <property type="entry name" value="CHITIN DEACETYLASE"/>
    <property type="match status" value="1"/>
</dbReference>
<protein>
    <submittedName>
        <fullName evidence="14">Carbohydrate esterase family 4 protein</fullName>
    </submittedName>
</protein>
<keyword evidence="8" id="KW-0472">Membrane</keyword>
<evidence type="ECO:0000256" key="1">
    <source>
        <dbReference type="ARBA" id="ARBA00001941"/>
    </source>
</evidence>
<comment type="subcellular location">
    <subcellularLocation>
        <location evidence="2">Cell membrane</location>
        <topology evidence="2">Lipid-anchor</topology>
        <topology evidence="2">GPI-anchor</topology>
    </subcellularLocation>
</comment>
<keyword evidence="7" id="KW-0378">Hydrolase</keyword>
<comment type="cofactor">
    <cofactor evidence="1">
        <name>Co(2+)</name>
        <dbReference type="ChEBI" id="CHEBI:48828"/>
    </cofactor>
</comment>
<evidence type="ECO:0000256" key="2">
    <source>
        <dbReference type="ARBA" id="ARBA00004609"/>
    </source>
</evidence>
<evidence type="ECO:0000259" key="13">
    <source>
        <dbReference type="PROSITE" id="PS51677"/>
    </source>
</evidence>
<proteinExistence type="predicted"/>
<keyword evidence="10" id="KW-0449">Lipoprotein</keyword>
<evidence type="ECO:0000256" key="4">
    <source>
        <dbReference type="ARBA" id="ARBA00022622"/>
    </source>
</evidence>
<keyword evidence="11" id="KW-0961">Cell wall biogenesis/degradation</keyword>
<dbReference type="SUPFAM" id="SSF88713">
    <property type="entry name" value="Glycoside hydrolase/deacetylase"/>
    <property type="match status" value="1"/>
</dbReference>
<gene>
    <name evidence="14" type="ORF">M422DRAFT_271144</name>
</gene>
<evidence type="ECO:0000256" key="7">
    <source>
        <dbReference type="ARBA" id="ARBA00022801"/>
    </source>
</evidence>
<feature type="chain" id="PRO_5002214067" evidence="12">
    <location>
        <begin position="19"/>
        <end position="247"/>
    </location>
</feature>
<dbReference type="InterPro" id="IPR002509">
    <property type="entry name" value="NODB_dom"/>
</dbReference>
<sequence>MLIYCLALLVLQAVVTNGQLATVYTSCTKPNVVALTFDDGPYIYEQGIATLLKNNGIKATFFINGNNWECVYDDAMVTALQTAYADGHEFGSHTWHHYDLTTLPWDGTGGIHDEMWRTELALQRILGVSPALMRPPYGNYNDEVRSAAYLRNQSLILWDFDDGDSTGASVAAQQAAYTNVANAHPNNILALNHETYATTLNNILPFAITTLRNKGYTFVTVSQCLGINPYQWTAAPQTRTSDWNCDI</sequence>
<evidence type="ECO:0000313" key="14">
    <source>
        <dbReference type="EMBL" id="KIJ27659.1"/>
    </source>
</evidence>
<organism evidence="14 15">
    <name type="scientific">Sphaerobolus stellatus (strain SS14)</name>
    <dbReference type="NCBI Taxonomy" id="990650"/>
    <lineage>
        <taxon>Eukaryota</taxon>
        <taxon>Fungi</taxon>
        <taxon>Dikarya</taxon>
        <taxon>Basidiomycota</taxon>
        <taxon>Agaricomycotina</taxon>
        <taxon>Agaricomycetes</taxon>
        <taxon>Phallomycetidae</taxon>
        <taxon>Geastrales</taxon>
        <taxon>Sphaerobolaceae</taxon>
        <taxon>Sphaerobolus</taxon>
    </lineage>
</organism>
<keyword evidence="5" id="KW-0479">Metal-binding</keyword>
<keyword evidence="15" id="KW-1185">Reference proteome</keyword>
<evidence type="ECO:0000256" key="10">
    <source>
        <dbReference type="ARBA" id="ARBA00023288"/>
    </source>
</evidence>
<evidence type="ECO:0000256" key="9">
    <source>
        <dbReference type="ARBA" id="ARBA00023277"/>
    </source>
</evidence>
<feature type="domain" description="NodB homology" evidence="13">
    <location>
        <begin position="31"/>
        <end position="219"/>
    </location>
</feature>
<evidence type="ECO:0000256" key="3">
    <source>
        <dbReference type="ARBA" id="ARBA00022475"/>
    </source>
</evidence>